<evidence type="ECO:0000256" key="9">
    <source>
        <dbReference type="PIRSR" id="PIRSR000112-3"/>
    </source>
</evidence>
<name>A0A941HSK9_9CLOT</name>
<dbReference type="Gene3D" id="3.40.50.1970">
    <property type="match status" value="1"/>
</dbReference>
<dbReference type="PANTHER" id="PTHR43616">
    <property type="entry name" value="GLYCEROL DEHYDROGENASE"/>
    <property type="match status" value="1"/>
</dbReference>
<feature type="binding site" evidence="9">
    <location>
        <position position="126"/>
    </location>
    <ligand>
        <name>NAD(+)</name>
        <dbReference type="ChEBI" id="CHEBI:57540"/>
    </ligand>
</feature>
<dbReference type="RefSeq" id="WP_211802746.1">
    <property type="nucleotide sequence ID" value="NZ_JAGSCS010000028.1"/>
</dbReference>
<dbReference type="Gene3D" id="1.20.1090.10">
    <property type="entry name" value="Dehydroquinate synthase-like - alpha domain"/>
    <property type="match status" value="1"/>
</dbReference>
<feature type="binding site" evidence="9">
    <location>
        <begin position="117"/>
        <end position="120"/>
    </location>
    <ligand>
        <name>NAD(+)</name>
        <dbReference type="ChEBI" id="CHEBI:57540"/>
    </ligand>
</feature>
<dbReference type="AlphaFoldDB" id="A0A941HSK9"/>
<feature type="binding site" evidence="8">
    <location>
        <position position="256"/>
    </location>
    <ligand>
        <name>glycerol</name>
        <dbReference type="ChEBI" id="CHEBI:17754"/>
    </ligand>
</feature>
<evidence type="ECO:0000256" key="6">
    <source>
        <dbReference type="ARBA" id="ARBA00040132"/>
    </source>
</evidence>
<evidence type="ECO:0000256" key="3">
    <source>
        <dbReference type="ARBA" id="ARBA00023027"/>
    </source>
</evidence>
<keyword evidence="3 9" id="KW-0520">NAD</keyword>
<organism evidence="11 12">
    <name type="scientific">Proteiniclasticum sediminis</name>
    <dbReference type="NCBI Taxonomy" id="2804028"/>
    <lineage>
        <taxon>Bacteria</taxon>
        <taxon>Bacillati</taxon>
        <taxon>Bacillota</taxon>
        <taxon>Clostridia</taxon>
        <taxon>Eubacteriales</taxon>
        <taxon>Clostridiaceae</taxon>
        <taxon>Proteiniclasticum</taxon>
    </lineage>
</organism>
<dbReference type="CDD" id="cd08171">
    <property type="entry name" value="GlyDH-like"/>
    <property type="match status" value="1"/>
</dbReference>
<feature type="binding site" evidence="8">
    <location>
        <position position="274"/>
    </location>
    <ligand>
        <name>glycerol</name>
        <dbReference type="ChEBI" id="CHEBI:17754"/>
    </ligand>
</feature>
<comment type="cofactor">
    <cofactor evidence="8">
        <name>Zn(2+)</name>
        <dbReference type="ChEBI" id="CHEBI:29105"/>
    </cofactor>
    <text evidence="8">Binds 1 zinc ion per subunit.</text>
</comment>
<feature type="domain" description="Alcohol dehydrogenase iron-type/glycerol dehydrogenase GldA" evidence="10">
    <location>
        <begin position="11"/>
        <end position="141"/>
    </location>
</feature>
<sequence>MKKKSIYLPQFTIGEEAFAAFPEEMHRFGRTVAVVHGEKAWAAAGDSVREALERGGMELVSTLCYGKEATVENAENIAAFLKEVSFDLILAVGGGKCIDTVKYAADLLEKPVFTVPTIASNCAAVTKISILYHEDGSFREVVKLKFPPVHCFISTPLAISAPLKYFWAGMGDAMAKHVESSWSAKAGEPLDYGTELGIVSSRMCFTPMIREGEEAYQDAREGKLTAALENTILNIVVSPGVTSLAVHPNYNGGIAHALFYGLTQREVIEKHHLHGEVVSYGTLVNLLVDQDLEKLKAAYAFNKAVKLPVCLADLDLDPQDPLEDVLEATMANPELSHIPYPVSKSTLYEAMMELENYRG</sequence>
<dbReference type="PIRSF" id="PIRSF000112">
    <property type="entry name" value="Glycerol_dehydrogenase"/>
    <property type="match status" value="1"/>
</dbReference>
<accession>A0A941HSK9</accession>
<keyword evidence="1 8" id="KW-0479">Metal-binding</keyword>
<evidence type="ECO:0000256" key="1">
    <source>
        <dbReference type="ARBA" id="ARBA00022723"/>
    </source>
</evidence>
<comment type="caution">
    <text evidence="11">The sequence shown here is derived from an EMBL/GenBank/DDBJ whole genome shotgun (WGS) entry which is preliminary data.</text>
</comment>
<evidence type="ECO:0000256" key="4">
    <source>
        <dbReference type="ARBA" id="ARBA00037918"/>
    </source>
</evidence>
<dbReference type="EMBL" id="JAGSCS010000028">
    <property type="protein sequence ID" value="MBR0577347.1"/>
    <property type="molecule type" value="Genomic_DNA"/>
</dbReference>
<keyword evidence="8" id="KW-0862">Zinc</keyword>
<evidence type="ECO:0000313" key="12">
    <source>
        <dbReference type="Proteomes" id="UP000675379"/>
    </source>
</evidence>
<keyword evidence="2" id="KW-0560">Oxidoreductase</keyword>
<evidence type="ECO:0000259" key="10">
    <source>
        <dbReference type="Pfam" id="PF00465"/>
    </source>
</evidence>
<evidence type="ECO:0000256" key="5">
    <source>
        <dbReference type="ARBA" id="ARBA00039147"/>
    </source>
</evidence>
<dbReference type="InterPro" id="IPR016205">
    <property type="entry name" value="Glycerol_DH"/>
</dbReference>
<proteinExistence type="predicted"/>
<dbReference type="EC" id="1.1.1.6" evidence="5"/>
<dbReference type="SUPFAM" id="SSF56796">
    <property type="entry name" value="Dehydroquinate synthase-like"/>
    <property type="match status" value="1"/>
</dbReference>
<comment type="pathway">
    <text evidence="4">Polyol metabolism; glycerol fermentation; glycerone phosphate from glycerol (oxidative route): step 1/2.</text>
</comment>
<keyword evidence="12" id="KW-1185">Reference proteome</keyword>
<dbReference type="GO" id="GO:0046872">
    <property type="term" value="F:metal ion binding"/>
    <property type="evidence" value="ECO:0007669"/>
    <property type="project" value="UniProtKB-KW"/>
</dbReference>
<protein>
    <recommendedName>
        <fullName evidence="6">Glycerol dehydrogenase</fullName>
        <ecNumber evidence="5">1.1.1.6</ecNumber>
    </recommendedName>
</protein>
<gene>
    <name evidence="11" type="ORF">KCG48_13605</name>
</gene>
<feature type="binding site" evidence="9">
    <location>
        <begin position="95"/>
        <end position="99"/>
    </location>
    <ligand>
        <name>NAD(+)</name>
        <dbReference type="ChEBI" id="CHEBI:57540"/>
    </ligand>
</feature>
<dbReference type="PANTHER" id="PTHR43616:SF5">
    <property type="entry name" value="GLYCEROL DEHYDROGENASE 1"/>
    <property type="match status" value="1"/>
</dbReference>
<dbReference type="GO" id="GO:0008888">
    <property type="term" value="F:glycerol dehydrogenase (NAD+) activity"/>
    <property type="evidence" value="ECO:0007669"/>
    <property type="project" value="UniProtKB-EC"/>
</dbReference>
<dbReference type="Proteomes" id="UP000675379">
    <property type="component" value="Unassembled WGS sequence"/>
</dbReference>
<feature type="binding site" evidence="9">
    <location>
        <position position="132"/>
    </location>
    <ligand>
        <name>NAD(+)</name>
        <dbReference type="ChEBI" id="CHEBI:57540"/>
    </ligand>
</feature>
<evidence type="ECO:0000256" key="2">
    <source>
        <dbReference type="ARBA" id="ARBA00023002"/>
    </source>
</evidence>
<dbReference type="InterPro" id="IPR001670">
    <property type="entry name" value="ADH_Fe/GldA"/>
</dbReference>
<evidence type="ECO:0000313" key="11">
    <source>
        <dbReference type="EMBL" id="MBR0577347.1"/>
    </source>
</evidence>
<evidence type="ECO:0000256" key="7">
    <source>
        <dbReference type="ARBA" id="ARBA00049006"/>
    </source>
</evidence>
<comment type="catalytic activity">
    <reaction evidence="7">
        <text>glycerol + NAD(+) = dihydroxyacetone + NADH + H(+)</text>
        <dbReference type="Rhea" id="RHEA:13769"/>
        <dbReference type="ChEBI" id="CHEBI:15378"/>
        <dbReference type="ChEBI" id="CHEBI:16016"/>
        <dbReference type="ChEBI" id="CHEBI:17754"/>
        <dbReference type="ChEBI" id="CHEBI:57540"/>
        <dbReference type="ChEBI" id="CHEBI:57945"/>
        <dbReference type="EC" id="1.1.1.6"/>
    </reaction>
</comment>
<dbReference type="Pfam" id="PF00465">
    <property type="entry name" value="Fe-ADH"/>
    <property type="match status" value="1"/>
</dbReference>
<feature type="binding site" evidence="8">
    <location>
        <position position="172"/>
    </location>
    <ligand>
        <name>glycerol</name>
        <dbReference type="ChEBI" id="CHEBI:17754"/>
    </ligand>
</feature>
<reference evidence="11" key="1">
    <citation type="submission" date="2021-04" db="EMBL/GenBank/DDBJ databases">
        <title>Proteiniclasticum sedimins sp. nov., an obligate anaerobic bacterium isolated from anaerobic sludge.</title>
        <authorList>
            <person name="Liu J."/>
        </authorList>
    </citation>
    <scope>NUCLEOTIDE SEQUENCE</scope>
    <source>
        <strain evidence="11">BAD-10</strain>
    </source>
</reference>
<evidence type="ECO:0000256" key="8">
    <source>
        <dbReference type="PIRSR" id="PIRSR000112-1"/>
    </source>
</evidence>